<feature type="transmembrane region" description="Helical" evidence="1">
    <location>
        <begin position="76"/>
        <end position="95"/>
    </location>
</feature>
<keyword evidence="1" id="KW-0812">Transmembrane</keyword>
<organism evidence="2 3">
    <name type="scientific">Comamonas resistens</name>
    <dbReference type="NCBI Taxonomy" id="3046670"/>
    <lineage>
        <taxon>Bacteria</taxon>
        <taxon>Pseudomonadati</taxon>
        <taxon>Pseudomonadota</taxon>
        <taxon>Betaproteobacteria</taxon>
        <taxon>Burkholderiales</taxon>
        <taxon>Comamonadaceae</taxon>
        <taxon>Comamonas</taxon>
    </lineage>
</organism>
<name>A0ABY8SRS5_9BURK</name>
<reference evidence="2 3" key="1">
    <citation type="submission" date="2023-05" db="EMBL/GenBank/DDBJ databases">
        <authorList>
            <person name="Yin Y."/>
            <person name="Lu Z."/>
        </authorList>
    </citation>
    <scope>NUCLEOTIDE SEQUENCE [LARGE SCALE GENOMIC DNA]</scope>
    <source>
        <strain evidence="2 3">ZM22</strain>
    </source>
</reference>
<dbReference type="RefSeq" id="WP_283486733.1">
    <property type="nucleotide sequence ID" value="NZ_CP125947.1"/>
</dbReference>
<sequence>MSNFIYNSYCVEHPGTVRIYQAEEERLASAAAPARRRVEYPRQPLLSYLIAGAAALVVVLAHWIESSELQGNVPMLTAWMVLWTMAFAAIALFSTPARRAIQMLRSAYRGWSRSRQQAAADERVWNAALQDARLMADLARAMDRQSR</sequence>
<protein>
    <submittedName>
        <fullName evidence="2">Uncharacterized protein</fullName>
    </submittedName>
</protein>
<evidence type="ECO:0000313" key="2">
    <source>
        <dbReference type="EMBL" id="WHS65633.1"/>
    </source>
</evidence>
<evidence type="ECO:0000313" key="3">
    <source>
        <dbReference type="Proteomes" id="UP001240697"/>
    </source>
</evidence>
<dbReference type="EMBL" id="CP125947">
    <property type="protein sequence ID" value="WHS65633.1"/>
    <property type="molecule type" value="Genomic_DNA"/>
</dbReference>
<dbReference type="Proteomes" id="UP001240697">
    <property type="component" value="Chromosome"/>
</dbReference>
<keyword evidence="1" id="KW-0472">Membrane</keyword>
<proteinExistence type="predicted"/>
<gene>
    <name evidence="2" type="ORF">QMY55_00275</name>
</gene>
<evidence type="ECO:0000256" key="1">
    <source>
        <dbReference type="SAM" id="Phobius"/>
    </source>
</evidence>
<accession>A0ABY8SRS5</accession>
<keyword evidence="3" id="KW-1185">Reference proteome</keyword>
<feature type="transmembrane region" description="Helical" evidence="1">
    <location>
        <begin position="45"/>
        <end position="64"/>
    </location>
</feature>
<keyword evidence="1" id="KW-1133">Transmembrane helix</keyword>